<dbReference type="KEGG" id="spu:763316"/>
<dbReference type="AlphaFoldDB" id="A0A7M7SV73"/>
<dbReference type="Pfam" id="PF03403">
    <property type="entry name" value="PAF-AH_p_II"/>
    <property type="match status" value="1"/>
</dbReference>
<dbReference type="SUPFAM" id="SSF53474">
    <property type="entry name" value="alpha/beta-Hydrolases"/>
    <property type="match status" value="1"/>
</dbReference>
<evidence type="ECO:0000256" key="6">
    <source>
        <dbReference type="PIRSR" id="PIRSR018169-1"/>
    </source>
</evidence>
<dbReference type="Proteomes" id="UP000007110">
    <property type="component" value="Unassembled WGS sequence"/>
</dbReference>
<dbReference type="GO" id="GO:0003847">
    <property type="term" value="F:1-alkyl-2-acetylglycerophosphocholine esterase activity"/>
    <property type="evidence" value="ECO:0000318"/>
    <property type="project" value="GO_Central"/>
</dbReference>
<dbReference type="FunCoup" id="A0A7M7SV73">
    <property type="interactions" value="109"/>
</dbReference>
<dbReference type="OMA" id="GSVHHNF"/>
<dbReference type="GO" id="GO:0016042">
    <property type="term" value="P:lipid catabolic process"/>
    <property type="evidence" value="ECO:0007669"/>
    <property type="project" value="UniProtKB-KW"/>
</dbReference>
<accession>A0A7M7SV73</accession>
<evidence type="ECO:0000256" key="4">
    <source>
        <dbReference type="ARBA" id="ARBA00023098"/>
    </source>
</evidence>
<evidence type="ECO:0000256" key="5">
    <source>
        <dbReference type="PIRNR" id="PIRNR018169"/>
    </source>
</evidence>
<reference evidence="7" key="2">
    <citation type="submission" date="2021-01" db="UniProtKB">
        <authorList>
            <consortium name="EnsemblMetazoa"/>
        </authorList>
    </citation>
    <scope>IDENTIFICATION</scope>
</reference>
<organism evidence="7 8">
    <name type="scientific">Strongylocentrotus purpuratus</name>
    <name type="common">Purple sea urchin</name>
    <dbReference type="NCBI Taxonomy" id="7668"/>
    <lineage>
        <taxon>Eukaryota</taxon>
        <taxon>Metazoa</taxon>
        <taxon>Echinodermata</taxon>
        <taxon>Eleutherozoa</taxon>
        <taxon>Echinozoa</taxon>
        <taxon>Echinoidea</taxon>
        <taxon>Euechinoidea</taxon>
        <taxon>Echinacea</taxon>
        <taxon>Camarodonta</taxon>
        <taxon>Echinidea</taxon>
        <taxon>Strongylocentrotidae</taxon>
        <taxon>Strongylocentrotus</taxon>
    </lineage>
</organism>
<evidence type="ECO:0000256" key="1">
    <source>
        <dbReference type="ARBA" id="ARBA00013201"/>
    </source>
</evidence>
<dbReference type="PANTHER" id="PTHR10272">
    <property type="entry name" value="PLATELET-ACTIVATING FACTOR ACETYLHYDROLASE"/>
    <property type="match status" value="1"/>
</dbReference>
<protein>
    <recommendedName>
        <fullName evidence="1 5">1-alkyl-2-acetylglycerophosphocholine esterase</fullName>
        <ecNumber evidence="1 5">3.1.1.47</ecNumber>
    </recommendedName>
</protein>
<keyword evidence="2 5" id="KW-0378">Hydrolase</keyword>
<dbReference type="PANTHER" id="PTHR10272:SF0">
    <property type="entry name" value="PLATELET-ACTIVATING FACTOR ACETYLHYDROLASE"/>
    <property type="match status" value="1"/>
</dbReference>
<dbReference type="EnsemblMetazoa" id="XM_030977756">
    <property type="protein sequence ID" value="XP_030833616"/>
    <property type="gene ID" value="LOC763316"/>
</dbReference>
<feature type="active site" description="Nucleophile" evidence="6">
    <location>
        <position position="247"/>
    </location>
</feature>
<comment type="catalytic activity">
    <reaction evidence="5">
        <text>a 1-O-alkyl-2-acetyl-sn-glycero-3-phosphocholine + H2O = a 1-O-alkyl-sn-glycero-3-phosphocholine + acetate + H(+)</text>
        <dbReference type="Rhea" id="RHEA:17777"/>
        <dbReference type="ChEBI" id="CHEBI:15377"/>
        <dbReference type="ChEBI" id="CHEBI:15378"/>
        <dbReference type="ChEBI" id="CHEBI:30089"/>
        <dbReference type="ChEBI" id="CHEBI:30909"/>
        <dbReference type="ChEBI" id="CHEBI:36707"/>
        <dbReference type="EC" id="3.1.1.47"/>
    </reaction>
</comment>
<dbReference type="InterPro" id="IPR029058">
    <property type="entry name" value="AB_hydrolase_fold"/>
</dbReference>
<dbReference type="RefSeq" id="XP_030833615.1">
    <property type="nucleotide sequence ID" value="XM_030977755.1"/>
</dbReference>
<keyword evidence="8" id="KW-1185">Reference proteome</keyword>
<proteinExistence type="predicted"/>
<dbReference type="EnsemblMetazoa" id="XM_030977755">
    <property type="protein sequence ID" value="XP_030833615"/>
    <property type="gene ID" value="LOC763316"/>
</dbReference>
<evidence type="ECO:0000313" key="7">
    <source>
        <dbReference type="EnsemblMetazoa" id="XP_030833615"/>
    </source>
</evidence>
<keyword evidence="4 5" id="KW-0443">Lipid metabolism</keyword>
<evidence type="ECO:0000313" key="8">
    <source>
        <dbReference type="Proteomes" id="UP000007110"/>
    </source>
</evidence>
<evidence type="ECO:0000256" key="3">
    <source>
        <dbReference type="ARBA" id="ARBA00022963"/>
    </source>
</evidence>
<evidence type="ECO:0000256" key="2">
    <source>
        <dbReference type="ARBA" id="ARBA00022801"/>
    </source>
</evidence>
<reference evidence="8" key="1">
    <citation type="submission" date="2015-02" db="EMBL/GenBank/DDBJ databases">
        <title>Genome sequencing for Strongylocentrotus purpuratus.</title>
        <authorList>
            <person name="Murali S."/>
            <person name="Liu Y."/>
            <person name="Vee V."/>
            <person name="English A."/>
            <person name="Wang M."/>
            <person name="Skinner E."/>
            <person name="Han Y."/>
            <person name="Muzny D.M."/>
            <person name="Worley K.C."/>
            <person name="Gibbs R.A."/>
        </authorList>
    </citation>
    <scope>NUCLEOTIDE SEQUENCE</scope>
</reference>
<sequence>MTSSRDEARCTGRGVPPGRGPYDVGCGDVMTDIVEPGILLRLFYPIDRTDQGIPLEVRPPWLPSDHYAEGYANVGGVKCLGSQVKSLLENIKLPVWWHGKLSESKAKYPVIIFSHGMGGCRTTYTSICMDIASCGCVVAAVEHRDNSGCHSFFIKNTSDDKPMATNGDQQLLQPNYQAVDFIKAPYEDPELRLRQITQRRDECIASLNFLEVLDDGLNYESDIDKDFDLSEFKGRLDLSSAAMCGHSYGGATAIATLSKEKRFKCGVACDPWGYTLSLDESFRCVDQPMLIINTEKFQFKDNMEHLLCLMPDTEATSGSRQMITIRGTDHQCQTDMGFVFPYFLAKLLNMRDKLHPRVAIETNNDAMINFLSQYISLEKGAGMMKFNAMSNPLIMIGHNVNMNPSPWWKRRADKK</sequence>
<dbReference type="OrthoDB" id="2363873at2759"/>
<name>A0A7M7SV73_STRPU</name>
<dbReference type="InParanoid" id="A0A7M7SV73"/>
<dbReference type="Gene3D" id="3.40.50.1820">
    <property type="entry name" value="alpha/beta hydrolase"/>
    <property type="match status" value="1"/>
</dbReference>
<dbReference type="InterPro" id="IPR016715">
    <property type="entry name" value="PAF_acetylhydro_eukaryote"/>
</dbReference>
<dbReference type="GeneID" id="763316"/>
<dbReference type="PIRSF" id="PIRSF018169">
    <property type="entry name" value="PAF_acetylhydrolase"/>
    <property type="match status" value="1"/>
</dbReference>
<feature type="active site" description="Charge relay system" evidence="6">
    <location>
        <position position="330"/>
    </location>
</feature>
<dbReference type="EC" id="3.1.1.47" evidence="1 5"/>
<feature type="active site" description="Charge relay system" evidence="6">
    <location>
        <position position="270"/>
    </location>
</feature>
<dbReference type="RefSeq" id="XP_030833616.1">
    <property type="nucleotide sequence ID" value="XM_030977756.1"/>
</dbReference>
<keyword evidence="3 5" id="KW-0442">Lipid degradation</keyword>